<dbReference type="InterPro" id="IPR010102">
    <property type="entry name" value="Succ_semiAld_DH"/>
</dbReference>
<feature type="domain" description="Aldehyde dehydrogenase" evidence="3">
    <location>
        <begin position="18"/>
        <end position="477"/>
    </location>
</feature>
<dbReference type="SUPFAM" id="SSF53720">
    <property type="entry name" value="ALDH-like"/>
    <property type="match status" value="1"/>
</dbReference>
<organism evidence="4 5">
    <name type="scientific">Caldalkalibacillus thermarum (strain TA2.A1)</name>
    <dbReference type="NCBI Taxonomy" id="986075"/>
    <lineage>
        <taxon>Bacteria</taxon>
        <taxon>Bacillati</taxon>
        <taxon>Bacillota</taxon>
        <taxon>Bacilli</taxon>
        <taxon>Bacillales</taxon>
        <taxon>Bacillaceae</taxon>
        <taxon>Caldalkalibacillus</taxon>
    </lineage>
</organism>
<name>F5L4C8_CALTT</name>
<dbReference type="AlphaFoldDB" id="F5L4C8"/>
<comment type="caution">
    <text evidence="4">The sequence shown here is derived from an EMBL/GenBank/DDBJ whole genome shotgun (WGS) entry which is preliminary data.</text>
</comment>
<evidence type="ECO:0000256" key="1">
    <source>
        <dbReference type="ARBA" id="ARBA00009986"/>
    </source>
</evidence>
<dbReference type="CDD" id="cd07103">
    <property type="entry name" value="ALDH_F5_SSADH_GabD"/>
    <property type="match status" value="1"/>
</dbReference>
<gene>
    <name evidence="4" type="ORF">CathTA2_0640</name>
</gene>
<dbReference type="InterPro" id="IPR016162">
    <property type="entry name" value="Ald_DH_N"/>
</dbReference>
<dbReference type="InterPro" id="IPR016161">
    <property type="entry name" value="Ald_DH/histidinol_DH"/>
</dbReference>
<accession>F5L4C8</accession>
<comment type="similarity">
    <text evidence="1">Belongs to the aldehyde dehydrogenase family.</text>
</comment>
<dbReference type="NCBIfam" id="TIGR01780">
    <property type="entry name" value="SSADH"/>
    <property type="match status" value="1"/>
</dbReference>
<evidence type="ECO:0000313" key="5">
    <source>
        <dbReference type="Proteomes" id="UP000010716"/>
    </source>
</evidence>
<dbReference type="InterPro" id="IPR015590">
    <property type="entry name" value="Aldehyde_DH_dom"/>
</dbReference>
<dbReference type="GO" id="GO:0004777">
    <property type="term" value="F:succinate-semialdehyde dehydrogenase (NAD+) activity"/>
    <property type="evidence" value="ECO:0007669"/>
    <property type="project" value="TreeGrafter"/>
</dbReference>
<dbReference type="InterPro" id="IPR016163">
    <property type="entry name" value="Ald_DH_C"/>
</dbReference>
<protein>
    <submittedName>
        <fullName evidence="4">Succinic semialdehyde dehydrogenase</fullName>
    </submittedName>
</protein>
<dbReference type="InterPro" id="IPR016160">
    <property type="entry name" value="Ald_DH_CS_CYS"/>
</dbReference>
<proteinExistence type="inferred from homology"/>
<dbReference type="InterPro" id="IPR050740">
    <property type="entry name" value="Aldehyde_DH_Superfamily"/>
</dbReference>
<dbReference type="FunFam" id="3.40.309.10:FF:000004">
    <property type="entry name" value="Succinate-semialdehyde dehydrogenase I"/>
    <property type="match status" value="1"/>
</dbReference>
<dbReference type="Proteomes" id="UP000010716">
    <property type="component" value="Unassembled WGS sequence"/>
</dbReference>
<dbReference type="PANTHER" id="PTHR43353">
    <property type="entry name" value="SUCCINATE-SEMIALDEHYDE DEHYDROGENASE, MITOCHONDRIAL"/>
    <property type="match status" value="1"/>
</dbReference>
<sequence>MMPTRTPVEGQLYIGGKWRGQELDKIKVYNPATGELVGEVPKAGAKETAEAIEAAHQAFESWSSLTAHERSAYLEQYYQQIMVHKEELARLITLEMGKPQPEAQGEVVYAADFIKWFAEEGKRIYGRTIPSHLPHKRMQVWKQPVGVVAAITPWNFPAAMLTRKLGPALAAGCTMVIKPSGETPLTAVKLMELAEKSDIPAGVLNLVTGPSSVIAQEIMTNPKVRKVTFTGSTEVGKKLIEQSAGQVKKLSLELGGHAPIIVLDDADLDQAVDGVIASKFRNTGQTCVCANRIYVQAGIYDTFVERLAEKTKQLKVGNGFETGVQIGPLINREAYEKVEKHVQDAVAKGAQVVAGGFGFTREKAYFYQPTVLRDVHHGMLVMKEETFGPVAPVQKVDTEEEAVQLANDTPYGLAAYLFTQNVARGIKVAEKLDYGIVGWNDGVPSAVQAPFGGMKESGMGREGGYEGIEAFLETKYVAIGL</sequence>
<keyword evidence="2" id="KW-0560">Oxidoreductase</keyword>
<reference evidence="4 5" key="1">
    <citation type="journal article" date="2011" name="J. Bacteriol.">
        <title>Draft genome sequence of the thermoalkaliphilic Caldalkalibacillus thermarum strain TA2.A1.</title>
        <authorList>
            <person name="Kalamorz F."/>
            <person name="Keis S."/>
            <person name="McMillan D.G."/>
            <person name="Olsson K."/>
            <person name="Stanton J.A."/>
            <person name="Stockwell P."/>
            <person name="Black M.A."/>
            <person name="Klingeman D.M."/>
            <person name="Land M.L."/>
            <person name="Han C.S."/>
            <person name="Martin S.L."/>
            <person name="Becher S.A."/>
            <person name="Peddie C.J."/>
            <person name="Morgan H.W."/>
            <person name="Matthies D."/>
            <person name="Preiss L."/>
            <person name="Meier T."/>
            <person name="Brown S.D."/>
            <person name="Cook G.M."/>
        </authorList>
    </citation>
    <scope>NUCLEOTIDE SEQUENCE [LARGE SCALE GENOMIC DNA]</scope>
    <source>
        <strain evidence="4 5">TA2.A1</strain>
    </source>
</reference>
<evidence type="ECO:0000259" key="3">
    <source>
        <dbReference type="Pfam" id="PF00171"/>
    </source>
</evidence>
<dbReference type="FunFam" id="3.40.605.10:FF:000005">
    <property type="entry name" value="Succinate-semialdehyde dehydrogenase I"/>
    <property type="match status" value="1"/>
</dbReference>
<dbReference type="Gene3D" id="3.40.605.10">
    <property type="entry name" value="Aldehyde Dehydrogenase, Chain A, domain 1"/>
    <property type="match status" value="1"/>
</dbReference>
<dbReference type="RefSeq" id="WP_007503048.1">
    <property type="nucleotide sequence ID" value="NZ_AFCE01000081.1"/>
</dbReference>
<dbReference type="Gene3D" id="3.40.309.10">
    <property type="entry name" value="Aldehyde Dehydrogenase, Chain A, domain 2"/>
    <property type="match status" value="1"/>
</dbReference>
<evidence type="ECO:0000313" key="4">
    <source>
        <dbReference type="EMBL" id="EGL83800.1"/>
    </source>
</evidence>
<evidence type="ECO:0000256" key="2">
    <source>
        <dbReference type="ARBA" id="ARBA00023002"/>
    </source>
</evidence>
<dbReference type="PANTHER" id="PTHR43353:SF5">
    <property type="entry name" value="SUCCINATE-SEMIALDEHYDE DEHYDROGENASE, MITOCHONDRIAL"/>
    <property type="match status" value="1"/>
</dbReference>
<dbReference type="Pfam" id="PF00171">
    <property type="entry name" value="Aldedh"/>
    <property type="match status" value="1"/>
</dbReference>
<dbReference type="GO" id="GO:0009450">
    <property type="term" value="P:gamma-aminobutyric acid catabolic process"/>
    <property type="evidence" value="ECO:0007669"/>
    <property type="project" value="InterPro"/>
</dbReference>
<dbReference type="EMBL" id="AFCE01000081">
    <property type="protein sequence ID" value="EGL83800.1"/>
    <property type="molecule type" value="Genomic_DNA"/>
</dbReference>
<dbReference type="PROSITE" id="PS00070">
    <property type="entry name" value="ALDEHYDE_DEHYDR_CYS"/>
    <property type="match status" value="1"/>
</dbReference>
<dbReference type="eggNOG" id="COG1012">
    <property type="taxonomic scope" value="Bacteria"/>
</dbReference>